<keyword evidence="2" id="KW-1185">Reference proteome</keyword>
<dbReference type="RefSeq" id="XP_041185828.1">
    <property type="nucleotide sequence ID" value="XM_041341346.1"/>
</dbReference>
<gene>
    <name evidence="1" type="ORF">BJ212DRAFT_1488112</name>
</gene>
<evidence type="ECO:0000313" key="2">
    <source>
        <dbReference type="Proteomes" id="UP000807769"/>
    </source>
</evidence>
<dbReference type="AlphaFoldDB" id="A0A9P7DPP1"/>
<reference evidence="1" key="1">
    <citation type="journal article" date="2020" name="New Phytol.">
        <title>Comparative genomics reveals dynamic genome evolution in host specialist ectomycorrhizal fungi.</title>
        <authorList>
            <person name="Lofgren L.A."/>
            <person name="Nguyen N.H."/>
            <person name="Vilgalys R."/>
            <person name="Ruytinx J."/>
            <person name="Liao H.L."/>
            <person name="Branco S."/>
            <person name="Kuo A."/>
            <person name="LaButti K."/>
            <person name="Lipzen A."/>
            <person name="Andreopoulos W."/>
            <person name="Pangilinan J."/>
            <person name="Riley R."/>
            <person name="Hundley H."/>
            <person name="Na H."/>
            <person name="Barry K."/>
            <person name="Grigoriev I.V."/>
            <person name="Stajich J.E."/>
            <person name="Kennedy P.G."/>
        </authorList>
    </citation>
    <scope>NUCLEOTIDE SEQUENCE</scope>
    <source>
        <strain evidence="1">MN1</strain>
    </source>
</reference>
<dbReference type="OrthoDB" id="10591874at2759"/>
<comment type="caution">
    <text evidence="1">The sequence shown here is derived from an EMBL/GenBank/DDBJ whole genome shotgun (WGS) entry which is preliminary data.</text>
</comment>
<protein>
    <submittedName>
        <fullName evidence="1">Uncharacterized protein</fullName>
    </submittedName>
</protein>
<accession>A0A9P7DPP1</accession>
<dbReference type="EMBL" id="JABBWG010000124">
    <property type="protein sequence ID" value="KAG1800070.1"/>
    <property type="molecule type" value="Genomic_DNA"/>
</dbReference>
<dbReference type="GeneID" id="64635362"/>
<name>A0A9P7DPP1_9AGAM</name>
<proteinExistence type="predicted"/>
<organism evidence="1 2">
    <name type="scientific">Suillus subaureus</name>
    <dbReference type="NCBI Taxonomy" id="48587"/>
    <lineage>
        <taxon>Eukaryota</taxon>
        <taxon>Fungi</taxon>
        <taxon>Dikarya</taxon>
        <taxon>Basidiomycota</taxon>
        <taxon>Agaricomycotina</taxon>
        <taxon>Agaricomycetes</taxon>
        <taxon>Agaricomycetidae</taxon>
        <taxon>Boletales</taxon>
        <taxon>Suillineae</taxon>
        <taxon>Suillaceae</taxon>
        <taxon>Suillus</taxon>
    </lineage>
</organism>
<evidence type="ECO:0000313" key="1">
    <source>
        <dbReference type="EMBL" id="KAG1800070.1"/>
    </source>
</evidence>
<sequence>MHLWDLMRGAWYILESYPHHELDDVIESLPDLVKGTECYMPSDASRIELESLNEVLAKALVVLQQQQILDESIISAVAGLKNIVVSERLVVSVPGRMELGEFREQNAFVPWAPVTMAPVYHSTFVPDYPPTSVPHYHSTFNVT</sequence>
<dbReference type="Proteomes" id="UP000807769">
    <property type="component" value="Unassembled WGS sequence"/>
</dbReference>